<protein>
    <submittedName>
        <fullName evidence="1">Uncharacterized protein</fullName>
    </submittedName>
</protein>
<evidence type="ECO:0000313" key="2">
    <source>
        <dbReference type="Proteomes" id="UP000006294"/>
    </source>
</evidence>
<gene>
    <name evidence="1" type="ordered locus">AXY_03020</name>
</gene>
<reference evidence="1 2" key="1">
    <citation type="submission" date="2011-01" db="EMBL/GenBank/DDBJ databases">
        <title>Whole genome sequence of Amphibacillus xylinus NBRC 15112.</title>
        <authorList>
            <person name="Nakazawa H."/>
            <person name="Katano Y."/>
            <person name="Nakamura S."/>
            <person name="Sasagawa M."/>
            <person name="Fukada J."/>
            <person name="Arai T."/>
            <person name="Sasakura N."/>
            <person name="Mochizuki D."/>
            <person name="Hosoyama A."/>
            <person name="Harada K."/>
            <person name="Horikawa H."/>
            <person name="Kato Y."/>
            <person name="Harada T."/>
            <person name="Sasaki K."/>
            <person name="Sekiguchi M."/>
            <person name="Hodoyama M."/>
            <person name="Nishiko R."/>
            <person name="Narita H."/>
            <person name="Hanamaki A."/>
            <person name="Hata C."/>
            <person name="Konno Y."/>
            <person name="Niimura Y."/>
            <person name="Yamazaki S."/>
            <person name="Fujita N."/>
        </authorList>
    </citation>
    <scope>NUCLEOTIDE SEQUENCE [LARGE SCALE GENOMIC DNA]</scope>
    <source>
        <strain evidence="2">ATCC 51415 / DSM 6626 / JCM 7361 / LMG 17667 / NBRC 15112 / Ep01</strain>
    </source>
</reference>
<dbReference type="AlphaFoldDB" id="K0IVF4"/>
<dbReference type="KEGG" id="axl:AXY_03020"/>
<dbReference type="Proteomes" id="UP000006294">
    <property type="component" value="Chromosome"/>
</dbReference>
<dbReference type="OrthoDB" id="2691582at2"/>
<dbReference type="HOGENOM" id="CLU_2663419_0_0_9"/>
<proteinExistence type="predicted"/>
<evidence type="ECO:0000313" key="1">
    <source>
        <dbReference type="EMBL" id="BAM46434.1"/>
    </source>
</evidence>
<organism evidence="1 2">
    <name type="scientific">Amphibacillus xylanus (strain ATCC 51415 / DSM 6626 / JCM 7361 / LMG 17667 / NBRC 15112 / Ep01)</name>
    <dbReference type="NCBI Taxonomy" id="698758"/>
    <lineage>
        <taxon>Bacteria</taxon>
        <taxon>Bacillati</taxon>
        <taxon>Bacillota</taxon>
        <taxon>Bacilli</taxon>
        <taxon>Bacillales</taxon>
        <taxon>Bacillaceae</taxon>
        <taxon>Amphibacillus</taxon>
    </lineage>
</organism>
<sequence length="75" mass="9197">MIFTEWKDFKTDSEYYTKKSFEEEINDRFNAMYFEAGDQLPKYIWTDHYVVMVKNNTRMINDISFIKIPRHPECS</sequence>
<name>K0IVF4_AMPXN</name>
<accession>K0IVF4</accession>
<keyword evidence="2" id="KW-1185">Reference proteome</keyword>
<dbReference type="EMBL" id="AP012050">
    <property type="protein sequence ID" value="BAM46434.1"/>
    <property type="molecule type" value="Genomic_DNA"/>
</dbReference>